<feature type="region of interest" description="Disordered" evidence="10">
    <location>
        <begin position="1250"/>
        <end position="1373"/>
    </location>
</feature>
<feature type="domain" description="RING-type" evidence="11">
    <location>
        <begin position="929"/>
        <end position="974"/>
    </location>
</feature>
<organism evidence="14 15">
    <name type="scientific">Pyricularia grisea</name>
    <name type="common">Crabgrass-specific blast fungus</name>
    <name type="synonym">Magnaporthe grisea</name>
    <dbReference type="NCBI Taxonomy" id="148305"/>
    <lineage>
        <taxon>Eukaryota</taxon>
        <taxon>Fungi</taxon>
        <taxon>Dikarya</taxon>
        <taxon>Ascomycota</taxon>
        <taxon>Pezizomycotina</taxon>
        <taxon>Sordariomycetes</taxon>
        <taxon>Sordariomycetidae</taxon>
        <taxon>Magnaporthales</taxon>
        <taxon>Pyriculariaceae</taxon>
        <taxon>Pyricularia</taxon>
    </lineage>
</organism>
<feature type="domain" description="Helicase ATP-binding" evidence="12">
    <location>
        <begin position="538"/>
        <end position="722"/>
    </location>
</feature>
<dbReference type="PANTHER" id="PTHR45626">
    <property type="entry name" value="TRANSCRIPTION TERMINATION FACTOR 2-RELATED"/>
    <property type="match status" value="1"/>
</dbReference>
<evidence type="ECO:0000259" key="13">
    <source>
        <dbReference type="PROSITE" id="PS51194"/>
    </source>
</evidence>
<evidence type="ECO:0000256" key="6">
    <source>
        <dbReference type="ARBA" id="ARBA00022806"/>
    </source>
</evidence>
<feature type="compositionally biased region" description="Basic and acidic residues" evidence="10">
    <location>
        <begin position="135"/>
        <end position="155"/>
    </location>
</feature>
<keyword evidence="6" id="KW-0347">Helicase</keyword>
<dbReference type="PROSITE" id="PS51192">
    <property type="entry name" value="HELICASE_ATP_BIND_1"/>
    <property type="match status" value="1"/>
</dbReference>
<keyword evidence="4 9" id="KW-0863">Zinc-finger</keyword>
<dbReference type="Gene3D" id="3.40.50.10810">
    <property type="entry name" value="Tandem AAA-ATPase domain"/>
    <property type="match status" value="1"/>
</dbReference>
<dbReference type="SMART" id="SM00490">
    <property type="entry name" value="HELICc"/>
    <property type="match status" value="1"/>
</dbReference>
<reference evidence="15" key="3">
    <citation type="submission" date="2025-08" db="UniProtKB">
        <authorList>
            <consortium name="RefSeq"/>
        </authorList>
    </citation>
    <scope>IDENTIFICATION</scope>
    <source>
        <strain evidence="15">NI907</strain>
    </source>
</reference>
<dbReference type="GO" id="GO:0016787">
    <property type="term" value="F:hydrolase activity"/>
    <property type="evidence" value="ECO:0007669"/>
    <property type="project" value="UniProtKB-KW"/>
</dbReference>
<evidence type="ECO:0000259" key="11">
    <source>
        <dbReference type="PROSITE" id="PS50089"/>
    </source>
</evidence>
<dbReference type="InterPro" id="IPR014001">
    <property type="entry name" value="Helicase_ATP-bd"/>
</dbReference>
<dbReference type="GO" id="GO:0005634">
    <property type="term" value="C:nucleus"/>
    <property type="evidence" value="ECO:0007669"/>
    <property type="project" value="TreeGrafter"/>
</dbReference>
<feature type="region of interest" description="Disordered" evidence="10">
    <location>
        <begin position="119"/>
        <end position="162"/>
    </location>
</feature>
<dbReference type="GO" id="GO:0005524">
    <property type="term" value="F:ATP binding"/>
    <property type="evidence" value="ECO:0007669"/>
    <property type="project" value="UniProtKB-KW"/>
</dbReference>
<dbReference type="GO" id="GO:0006281">
    <property type="term" value="P:DNA repair"/>
    <property type="evidence" value="ECO:0007669"/>
    <property type="project" value="TreeGrafter"/>
</dbReference>
<dbReference type="InterPro" id="IPR049730">
    <property type="entry name" value="SNF2/RAD54-like_C"/>
</dbReference>
<keyword evidence="5" id="KW-0378">Hydrolase</keyword>
<keyword evidence="2" id="KW-0479">Metal-binding</keyword>
<dbReference type="RefSeq" id="XP_030981602.1">
    <property type="nucleotide sequence ID" value="XM_031126798.1"/>
</dbReference>
<feature type="compositionally biased region" description="Acidic residues" evidence="10">
    <location>
        <begin position="995"/>
        <end position="1006"/>
    </location>
</feature>
<reference evidence="15" key="1">
    <citation type="journal article" date="2019" name="Mol. Biol. Evol.">
        <title>Blast fungal genomes show frequent chromosomal changes, gene gains and losses, and effector gene turnover.</title>
        <authorList>
            <person name="Gomez Luciano L.B."/>
            <person name="Jason Tsai I."/>
            <person name="Chuma I."/>
            <person name="Tosa Y."/>
            <person name="Chen Y.H."/>
            <person name="Li J.Y."/>
            <person name="Li M.Y."/>
            <person name="Jade Lu M.Y."/>
            <person name="Nakayashiki H."/>
            <person name="Li W.H."/>
        </authorList>
    </citation>
    <scope>NUCLEOTIDE SEQUENCE</scope>
    <source>
        <strain evidence="15">NI907</strain>
    </source>
</reference>
<feature type="domain" description="Helicase C-terminal" evidence="13">
    <location>
        <begin position="1065"/>
        <end position="1217"/>
    </location>
</feature>
<sequence length="1422" mass="160008">MNAQPKNYNDLRYRASSLMLPPNGAPQARELLAGGRMESPKPPANLLPRHQSYTPNPRAMSRSRTREQSEALFTNDIFDLNEAGDFDVILDEDMPESARKKIRLTNGNKFVEDIKTEPTNQQSLDSHKISGGHHSVHDSKDFGRRKYIGGDDKSTPIDLTQTPDTTAYRATDVVFVSSDDEDDESVIILSDQAEDVKPQIDHVDLDGDTTSTGAEDRPNLHKLRKKYIRLVRKRDKLKDKEAQGVLSLEDNELLEQTEKQIPEIEEVINANVGDDDSSDSDDDDSDNSDDDTPNEHVGQAANNFAEEDSDGNDVDDDPEDGDYEHVEESDHDDDDYQLTKSKNPKKRKQGAKSQAPKSQKMPGPPAKKRKTKRPKPKRSKQQRDSRPLSAQEWWEREYERNSEADTIPNLLVPNGSRDPNPTASWQPDGAHDQQVLDMLKDIDPINARAAMDTTMLLDEGTARTRAAQEAQLRANLKMINDSMVQKDARKEMSLLQKAMTSFGFGKCKIQNGRYLLPGMNTPLFNHQLVGVHFMLGKEFSPLGPYGGILADQMGLGKTVQMLACMAQNQGDGPTLIVAPAAVIDQWKSELKKHCKFATRMWHYSDNDKNQSPDTLKKEKVVIASYQAIAKAFPSNEALRRIGGVKLGLEEWREKLTEKMGDAFLVDWHRVVLDEAHAIKNHLSRTSKACVHLRSKHRWALSGTPIHNSIEELYPYMKFLRVEWAADMKDFKKKFGGTPGDDESENSRLAAVVPSLMIRRRVHDTFMGQPILRIPPTHPVKTISVELSLEEKLIYHRLEDRFSDNLKTHVKEGVNTKKLRTYFTYLTRLRQCTSHPFLLETSLRRDFELDDIVWLRQQLAEGGGQTPLHAHISKWIHDEEARRLQEDENGGGDGASQATGFGEGAFGGIFEMNEQLERIEAEKSAEDLMCRSCTELPQNSQITEPCGHTFCKDCIEPVVHNAEASNQEPKCPHCSAVVKTYKRMPKPVSRDKKYEEDTDDEPEEQLDEPPRARGRRKRKGSTKKGPQPGDDAQGIQPRSSDITKFLEICDRKPDKPITPSAKTTAIKMQVLEWLHKHPDDKIIIFTHWVPLARILGRVFEAEKIKFLYYFGSMAMSKRKTAVDNFTTMTGPLAPKLLIASTRCGGQALNLTAANRVILVDLWWNTAVERQAFGRVHRIGQTKDTYYVKIVTRKTIDERLLDMQASKDATISDTLQDGEHKVKPLTYADIRYLIAGDDDDNNFNIHRQKEPEAGVAEGHGPDERGNSANVGGAVRQAQKRPLGSGADTRKGIKRRRVPPKRQPKSRYRATNEDSEEGEGMGGSQEQDLDESQDHQEPTDGPDEPDEPQSDDDIVEPEGADESDLPRPSIEGGMEHANISVLYEDLAGDFNGVTETETETKVEDREILNSAANLFLDDGADSEED</sequence>
<feature type="compositionally biased region" description="Acidic residues" evidence="10">
    <location>
        <begin position="1337"/>
        <end position="1360"/>
    </location>
</feature>
<evidence type="ECO:0000256" key="8">
    <source>
        <dbReference type="ARBA" id="ARBA00022840"/>
    </source>
</evidence>
<dbReference type="InterPro" id="IPR038718">
    <property type="entry name" value="SNF2-like_sf"/>
</dbReference>
<proteinExistence type="inferred from homology"/>
<dbReference type="CDD" id="cd18793">
    <property type="entry name" value="SF2_C_SNF"/>
    <property type="match status" value="1"/>
</dbReference>
<accession>A0A6P8B339</accession>
<feature type="compositionally biased region" description="Acidic residues" evidence="10">
    <location>
        <begin position="273"/>
        <end position="292"/>
    </location>
</feature>
<keyword evidence="8" id="KW-0067">ATP-binding</keyword>
<reference evidence="15" key="2">
    <citation type="submission" date="2019-10" db="EMBL/GenBank/DDBJ databases">
        <authorList>
            <consortium name="NCBI Genome Project"/>
        </authorList>
    </citation>
    <scope>NUCLEOTIDE SEQUENCE</scope>
    <source>
        <strain evidence="15">NI907</strain>
    </source>
</reference>
<dbReference type="GO" id="GO:0008094">
    <property type="term" value="F:ATP-dependent activity, acting on DNA"/>
    <property type="evidence" value="ECO:0007669"/>
    <property type="project" value="TreeGrafter"/>
</dbReference>
<dbReference type="SUPFAM" id="SSF57850">
    <property type="entry name" value="RING/U-box"/>
    <property type="match status" value="1"/>
</dbReference>
<feature type="region of interest" description="Disordered" evidence="10">
    <location>
        <begin position="259"/>
        <end position="392"/>
    </location>
</feature>
<dbReference type="SUPFAM" id="SSF52540">
    <property type="entry name" value="P-loop containing nucleoside triphosphate hydrolases"/>
    <property type="match status" value="2"/>
</dbReference>
<gene>
    <name evidence="15" type="ORF">PgNI_06778</name>
</gene>
<dbReference type="InterPro" id="IPR001650">
    <property type="entry name" value="Helicase_C-like"/>
</dbReference>
<evidence type="ECO:0000256" key="9">
    <source>
        <dbReference type="PROSITE-ProRule" id="PRU00175"/>
    </source>
</evidence>
<protein>
    <submittedName>
        <fullName evidence="15">Uncharacterized protein</fullName>
    </submittedName>
</protein>
<evidence type="ECO:0000259" key="12">
    <source>
        <dbReference type="PROSITE" id="PS51192"/>
    </source>
</evidence>
<dbReference type="InterPro" id="IPR050628">
    <property type="entry name" value="SNF2_RAD54_helicase_TF"/>
</dbReference>
<dbReference type="Gene3D" id="3.40.50.300">
    <property type="entry name" value="P-loop containing nucleotide triphosphate hydrolases"/>
    <property type="match status" value="1"/>
</dbReference>
<dbReference type="GO" id="GO:0008270">
    <property type="term" value="F:zinc ion binding"/>
    <property type="evidence" value="ECO:0007669"/>
    <property type="project" value="UniProtKB-KW"/>
</dbReference>
<dbReference type="KEGG" id="pgri:PgNI_06778"/>
<evidence type="ECO:0000256" key="10">
    <source>
        <dbReference type="SAM" id="MobiDB-lite"/>
    </source>
</evidence>
<evidence type="ECO:0000256" key="1">
    <source>
        <dbReference type="ARBA" id="ARBA00007025"/>
    </source>
</evidence>
<evidence type="ECO:0000256" key="4">
    <source>
        <dbReference type="ARBA" id="ARBA00022771"/>
    </source>
</evidence>
<dbReference type="PROSITE" id="PS50089">
    <property type="entry name" value="ZF_RING_2"/>
    <property type="match status" value="1"/>
</dbReference>
<keyword evidence="7" id="KW-0862">Zinc</keyword>
<dbReference type="GeneID" id="41961707"/>
<feature type="compositionally biased region" description="Basic residues" evidence="10">
    <location>
        <begin position="1289"/>
        <end position="1305"/>
    </location>
</feature>
<dbReference type="InterPro" id="IPR018957">
    <property type="entry name" value="Znf_C3HC4_RING-type"/>
</dbReference>
<feature type="region of interest" description="Disordered" evidence="10">
    <location>
        <begin position="1"/>
        <end position="64"/>
    </location>
</feature>
<feature type="compositionally biased region" description="Acidic residues" evidence="10">
    <location>
        <begin position="305"/>
        <end position="322"/>
    </location>
</feature>
<evidence type="ECO:0000313" key="14">
    <source>
        <dbReference type="Proteomes" id="UP000515153"/>
    </source>
</evidence>
<evidence type="ECO:0000256" key="5">
    <source>
        <dbReference type="ARBA" id="ARBA00022801"/>
    </source>
</evidence>
<dbReference type="InterPro" id="IPR027417">
    <property type="entry name" value="P-loop_NTPase"/>
</dbReference>
<dbReference type="Pfam" id="PF00176">
    <property type="entry name" value="SNF2-rel_dom"/>
    <property type="match status" value="1"/>
</dbReference>
<comment type="similarity">
    <text evidence="1">Belongs to the SNF2/RAD54 helicase family.</text>
</comment>
<feature type="region of interest" description="Disordered" evidence="10">
    <location>
        <begin position="405"/>
        <end position="429"/>
    </location>
</feature>
<dbReference type="Pfam" id="PF00097">
    <property type="entry name" value="zf-C3HC4"/>
    <property type="match status" value="1"/>
</dbReference>
<dbReference type="Pfam" id="PF00271">
    <property type="entry name" value="Helicase_C"/>
    <property type="match status" value="1"/>
</dbReference>
<dbReference type="Proteomes" id="UP000515153">
    <property type="component" value="Unplaced"/>
</dbReference>
<dbReference type="SMART" id="SM00487">
    <property type="entry name" value="DEXDc"/>
    <property type="match status" value="1"/>
</dbReference>
<keyword evidence="14" id="KW-1185">Reference proteome</keyword>
<evidence type="ECO:0000256" key="3">
    <source>
        <dbReference type="ARBA" id="ARBA00022741"/>
    </source>
</evidence>
<evidence type="ECO:0000256" key="7">
    <source>
        <dbReference type="ARBA" id="ARBA00022833"/>
    </source>
</evidence>
<evidence type="ECO:0000313" key="15">
    <source>
        <dbReference type="RefSeq" id="XP_030981602.1"/>
    </source>
</evidence>
<keyword evidence="3" id="KW-0547">Nucleotide-binding</keyword>
<dbReference type="InterPro" id="IPR000330">
    <property type="entry name" value="SNF2_N"/>
</dbReference>
<feature type="compositionally biased region" description="Basic residues" evidence="10">
    <location>
        <begin position="366"/>
        <end position="380"/>
    </location>
</feature>
<dbReference type="PROSITE" id="PS51194">
    <property type="entry name" value="HELICASE_CTER"/>
    <property type="match status" value="1"/>
</dbReference>
<evidence type="ECO:0000256" key="2">
    <source>
        <dbReference type="ARBA" id="ARBA00022723"/>
    </source>
</evidence>
<dbReference type="Gene3D" id="3.30.40.10">
    <property type="entry name" value="Zinc/RING finger domain, C3HC4 (zinc finger)"/>
    <property type="match status" value="1"/>
</dbReference>
<dbReference type="CDD" id="cd18008">
    <property type="entry name" value="DEXDc_SHPRH-like"/>
    <property type="match status" value="1"/>
</dbReference>
<dbReference type="InterPro" id="IPR013083">
    <property type="entry name" value="Znf_RING/FYVE/PHD"/>
</dbReference>
<dbReference type="InterPro" id="IPR001841">
    <property type="entry name" value="Znf_RING"/>
</dbReference>
<dbReference type="PANTHER" id="PTHR45626:SF17">
    <property type="entry name" value="HELICASE-LIKE TRANSCRIPTION FACTOR"/>
    <property type="match status" value="1"/>
</dbReference>
<name>A0A6P8B339_PYRGI</name>
<dbReference type="GO" id="GO:0004386">
    <property type="term" value="F:helicase activity"/>
    <property type="evidence" value="ECO:0007669"/>
    <property type="project" value="UniProtKB-KW"/>
</dbReference>
<feature type="region of interest" description="Disordered" evidence="10">
    <location>
        <begin position="984"/>
        <end position="1036"/>
    </location>
</feature>
<dbReference type="PROSITE" id="PS00518">
    <property type="entry name" value="ZF_RING_1"/>
    <property type="match status" value="1"/>
</dbReference>
<dbReference type="InterPro" id="IPR017907">
    <property type="entry name" value="Znf_RING_CS"/>
</dbReference>
<feature type="compositionally biased region" description="Basic residues" evidence="10">
    <location>
        <begin position="1011"/>
        <end position="1021"/>
    </location>
</feature>